<evidence type="ECO:0000313" key="2">
    <source>
        <dbReference type="Proteomes" id="UP000775213"/>
    </source>
</evidence>
<dbReference type="EMBL" id="JAGFBR010000011">
    <property type="protein sequence ID" value="KAH0459474.1"/>
    <property type="molecule type" value="Genomic_DNA"/>
</dbReference>
<protein>
    <submittedName>
        <fullName evidence="1">Uncharacterized protein</fullName>
    </submittedName>
</protein>
<evidence type="ECO:0000313" key="1">
    <source>
        <dbReference type="EMBL" id="KAH0459474.1"/>
    </source>
</evidence>
<sequence>MNGIDLYRNISLLSIVRHGVMRMITLLKHVHEDKMIEEFDPKRKLKEEVMLKRFLLVLERRSSIIINRKTYSPLSLVDVWEMDLQNTAFTIQLGRGVSIQLTNAMIIIENTGATIQFGNVDFPIVVVRTTAVPANDANSERHARRLYPVGAPARRAHLPV</sequence>
<organism evidence="1 2">
    <name type="scientific">Dendrobium chrysotoxum</name>
    <name type="common">Orchid</name>
    <dbReference type="NCBI Taxonomy" id="161865"/>
    <lineage>
        <taxon>Eukaryota</taxon>
        <taxon>Viridiplantae</taxon>
        <taxon>Streptophyta</taxon>
        <taxon>Embryophyta</taxon>
        <taxon>Tracheophyta</taxon>
        <taxon>Spermatophyta</taxon>
        <taxon>Magnoliopsida</taxon>
        <taxon>Liliopsida</taxon>
        <taxon>Asparagales</taxon>
        <taxon>Orchidaceae</taxon>
        <taxon>Epidendroideae</taxon>
        <taxon>Malaxideae</taxon>
        <taxon>Dendrobiinae</taxon>
        <taxon>Dendrobium</taxon>
    </lineage>
</organism>
<keyword evidence="2" id="KW-1185">Reference proteome</keyword>
<proteinExistence type="predicted"/>
<accession>A0AAV7GUM5</accession>
<comment type="caution">
    <text evidence="1">The sequence shown here is derived from an EMBL/GenBank/DDBJ whole genome shotgun (WGS) entry which is preliminary data.</text>
</comment>
<dbReference type="Proteomes" id="UP000775213">
    <property type="component" value="Unassembled WGS sequence"/>
</dbReference>
<reference evidence="1 2" key="1">
    <citation type="journal article" date="2021" name="Hortic Res">
        <title>Chromosome-scale assembly of the Dendrobium chrysotoxum genome enhances the understanding of orchid evolution.</title>
        <authorList>
            <person name="Zhang Y."/>
            <person name="Zhang G.Q."/>
            <person name="Zhang D."/>
            <person name="Liu X.D."/>
            <person name="Xu X.Y."/>
            <person name="Sun W.H."/>
            <person name="Yu X."/>
            <person name="Zhu X."/>
            <person name="Wang Z.W."/>
            <person name="Zhao X."/>
            <person name="Zhong W.Y."/>
            <person name="Chen H."/>
            <person name="Yin W.L."/>
            <person name="Huang T."/>
            <person name="Niu S.C."/>
            <person name="Liu Z.J."/>
        </authorList>
    </citation>
    <scope>NUCLEOTIDE SEQUENCE [LARGE SCALE GENOMIC DNA]</scope>
    <source>
        <strain evidence="1">Lindl</strain>
    </source>
</reference>
<name>A0AAV7GUM5_DENCH</name>
<dbReference type="AlphaFoldDB" id="A0AAV7GUM5"/>
<gene>
    <name evidence="1" type="ORF">IEQ34_012288</name>
</gene>